<dbReference type="SMART" id="SM00256">
    <property type="entry name" value="FBOX"/>
    <property type="match status" value="1"/>
</dbReference>
<organism evidence="3 4">
    <name type="scientific">Pseudocercospora fuligena</name>
    <dbReference type="NCBI Taxonomy" id="685502"/>
    <lineage>
        <taxon>Eukaryota</taxon>
        <taxon>Fungi</taxon>
        <taxon>Dikarya</taxon>
        <taxon>Ascomycota</taxon>
        <taxon>Pezizomycotina</taxon>
        <taxon>Dothideomycetes</taxon>
        <taxon>Dothideomycetidae</taxon>
        <taxon>Mycosphaerellales</taxon>
        <taxon>Mycosphaerellaceae</taxon>
        <taxon>Pseudocercospora</taxon>
    </lineage>
</organism>
<evidence type="ECO:0000259" key="2">
    <source>
        <dbReference type="PROSITE" id="PS50181"/>
    </source>
</evidence>
<name>A0A8H6RVX6_9PEZI</name>
<dbReference type="Pfam" id="PF00646">
    <property type="entry name" value="F-box"/>
    <property type="match status" value="1"/>
</dbReference>
<sequence length="496" mass="57126">MAKKESPRDSAQKTSIFDRFRSMNRGKRTKITTCDSRGSTGQHQQSTTDAHTADIQLTYDYGGHTPGSALLRLPAELLVQIFNQISFHDLLTFRLTSRQANNLISYGDLPRERMAVQMRTLSRYYHRHQSLREEDLQLYMQLYPPPQPFTFTYLLEFHRRTNAALWLEKELNWFIAEFVMKNPDLWPNSGSDWFQPLPMTYLPPEYALVRKNMVPLLLTIQRYLEQLRDEYLKSGKDAASKRKNKHKANSIDSLNPERIFESSTAYQNPKHLLKTHRLFMILCWVMKRLFDPASHRARRIFVYGNPILSDSHVRMYVVLGNLRGIRKLLRQDSYKQRRKTILNVFGSLDPHTVRNSDSWKEAWSATSLKYNSPPPTKSQAAHVLTFTIDWHDVWIGPARTILSQHGMVENKQASMVLQGKRRKTLAWITDIAGYHGAQGRLPIGYTGPPLAAANTQSDEGDDTEDEESDSRSEQQDVVVTDGSGLMYVVPNPVATI</sequence>
<dbReference type="InterPro" id="IPR001810">
    <property type="entry name" value="F-box_dom"/>
</dbReference>
<dbReference type="EMBL" id="JABCIY010000003">
    <property type="protein sequence ID" value="KAF7198214.1"/>
    <property type="molecule type" value="Genomic_DNA"/>
</dbReference>
<evidence type="ECO:0000256" key="1">
    <source>
        <dbReference type="SAM" id="MobiDB-lite"/>
    </source>
</evidence>
<proteinExistence type="predicted"/>
<feature type="region of interest" description="Disordered" evidence="1">
    <location>
        <begin position="30"/>
        <end position="49"/>
    </location>
</feature>
<accession>A0A8H6RVX6</accession>
<protein>
    <recommendedName>
        <fullName evidence="2">F-box domain-containing protein</fullName>
    </recommendedName>
</protein>
<dbReference type="CDD" id="cd09917">
    <property type="entry name" value="F-box_SF"/>
    <property type="match status" value="1"/>
</dbReference>
<dbReference type="AlphaFoldDB" id="A0A8H6RVX6"/>
<feature type="compositionally biased region" description="Polar residues" evidence="1">
    <location>
        <begin position="31"/>
        <end position="49"/>
    </location>
</feature>
<dbReference type="PROSITE" id="PS50181">
    <property type="entry name" value="FBOX"/>
    <property type="match status" value="1"/>
</dbReference>
<reference evidence="3" key="1">
    <citation type="submission" date="2020-04" db="EMBL/GenBank/DDBJ databases">
        <title>Draft genome resource of the tomato pathogen Pseudocercospora fuligena.</title>
        <authorList>
            <person name="Zaccaron A."/>
        </authorList>
    </citation>
    <scope>NUCLEOTIDE SEQUENCE</scope>
    <source>
        <strain evidence="3">PF001</strain>
    </source>
</reference>
<feature type="region of interest" description="Disordered" evidence="1">
    <location>
        <begin position="445"/>
        <end position="481"/>
    </location>
</feature>
<dbReference type="InterPro" id="IPR036047">
    <property type="entry name" value="F-box-like_dom_sf"/>
</dbReference>
<dbReference type="OrthoDB" id="5396937at2759"/>
<evidence type="ECO:0000313" key="3">
    <source>
        <dbReference type="EMBL" id="KAF7198214.1"/>
    </source>
</evidence>
<comment type="caution">
    <text evidence="3">The sequence shown here is derived from an EMBL/GenBank/DDBJ whole genome shotgun (WGS) entry which is preliminary data.</text>
</comment>
<feature type="compositionally biased region" description="Acidic residues" evidence="1">
    <location>
        <begin position="458"/>
        <end position="468"/>
    </location>
</feature>
<evidence type="ECO:0000313" key="4">
    <source>
        <dbReference type="Proteomes" id="UP000660729"/>
    </source>
</evidence>
<dbReference type="Proteomes" id="UP000660729">
    <property type="component" value="Unassembled WGS sequence"/>
</dbReference>
<gene>
    <name evidence="3" type="ORF">HII31_00570</name>
</gene>
<dbReference type="SUPFAM" id="SSF81383">
    <property type="entry name" value="F-box domain"/>
    <property type="match status" value="1"/>
</dbReference>
<keyword evidence="4" id="KW-1185">Reference proteome</keyword>
<feature type="domain" description="F-box" evidence="2">
    <location>
        <begin position="67"/>
        <end position="114"/>
    </location>
</feature>